<dbReference type="SUPFAM" id="SSF50249">
    <property type="entry name" value="Nucleic acid-binding proteins"/>
    <property type="match status" value="1"/>
</dbReference>
<name>A0A6C0KG88_9ZZZZ</name>
<dbReference type="PANTHER" id="PTHR23355">
    <property type="entry name" value="RIBONUCLEASE"/>
    <property type="match status" value="1"/>
</dbReference>
<sequence length="518" mass="61414">MNSEIIQSKLLNTGYLAGVLQLHGNRSFGRTANKKRLLYKCIPDDKELPVFLIPYEMKMDFSKVFKNKYVLFTFDHWNETHPHGLLKETIGDVDDLNCYYEYQLYCKYLHISINDFTNKSRVVLQENTVETIISRMLTLPKYQLEDRRAEYIFSIDPENSRDFDDAFSIQTLDNHETKISIYIANVCLWLEEMELWNSFSTRVSTIYLPDKKRTMLPAALSDVVCSLLENNDRLAFVMDAIFDENGQLKDIQYKNAVIRVKKNFVYEEPKLLKNHNYKQLFEFTAALDKNMKDSHDLVEYWMIYMNSKTGEHMANHKMGIFRSVQYSHSPLHITKLDHHTQQVIRSWNNVIGKYICYAEDADIHHDMLERKYYVQITSPIRRLIDLLNMLLFIKHMGLADLSSSADTFLTKWLAQMDFINKSMKDIRKIQVASDVLHRCFHNPDIMNSEYEGVLFDKTVKGDKFKYMVYLKDIKLLTSYTSDENLENYTDRNFKIYLFENEDQSRKKIRLQLQHQKIE</sequence>
<accession>A0A6C0KG88</accession>
<dbReference type="EMBL" id="MN740887">
    <property type="protein sequence ID" value="QHU16649.1"/>
    <property type="molecule type" value="Genomic_DNA"/>
</dbReference>
<organism evidence="2">
    <name type="scientific">viral metagenome</name>
    <dbReference type="NCBI Taxonomy" id="1070528"/>
    <lineage>
        <taxon>unclassified sequences</taxon>
        <taxon>metagenomes</taxon>
        <taxon>organismal metagenomes</taxon>
    </lineage>
</organism>
<dbReference type="SMART" id="SM00955">
    <property type="entry name" value="RNB"/>
    <property type="match status" value="1"/>
</dbReference>
<dbReference type="InterPro" id="IPR012340">
    <property type="entry name" value="NA-bd_OB-fold"/>
</dbReference>
<reference evidence="2" key="1">
    <citation type="journal article" date="2020" name="Nature">
        <title>Giant virus diversity and host interactions through global metagenomics.</title>
        <authorList>
            <person name="Schulz F."/>
            <person name="Roux S."/>
            <person name="Paez-Espino D."/>
            <person name="Jungbluth S."/>
            <person name="Walsh D.A."/>
            <person name="Denef V.J."/>
            <person name="McMahon K.D."/>
            <person name="Konstantinidis K.T."/>
            <person name="Eloe-Fadrosh E.A."/>
            <person name="Kyrpides N.C."/>
            <person name="Woyke T."/>
        </authorList>
    </citation>
    <scope>NUCLEOTIDE SEQUENCE</scope>
    <source>
        <strain evidence="2">GVMAG-S-3300012000-53</strain>
    </source>
</reference>
<dbReference type="PANTHER" id="PTHR23355:SF9">
    <property type="entry name" value="DIS3-LIKE EXONUCLEASE 2"/>
    <property type="match status" value="1"/>
</dbReference>
<dbReference type="Pfam" id="PF00773">
    <property type="entry name" value="RNB"/>
    <property type="match status" value="1"/>
</dbReference>
<dbReference type="GO" id="GO:0003723">
    <property type="term" value="F:RNA binding"/>
    <property type="evidence" value="ECO:0007669"/>
    <property type="project" value="InterPro"/>
</dbReference>
<dbReference type="InterPro" id="IPR001900">
    <property type="entry name" value="RNase_II/R"/>
</dbReference>
<dbReference type="GO" id="GO:0000932">
    <property type="term" value="C:P-body"/>
    <property type="evidence" value="ECO:0007669"/>
    <property type="project" value="TreeGrafter"/>
</dbReference>
<feature type="domain" description="RNB" evidence="1">
    <location>
        <begin position="144"/>
        <end position="398"/>
    </location>
</feature>
<dbReference type="InterPro" id="IPR050180">
    <property type="entry name" value="RNR_Ribonuclease"/>
</dbReference>
<protein>
    <recommendedName>
        <fullName evidence="1">RNB domain-containing protein</fullName>
    </recommendedName>
</protein>
<evidence type="ECO:0000313" key="2">
    <source>
        <dbReference type="EMBL" id="QHU16649.1"/>
    </source>
</evidence>
<evidence type="ECO:0000259" key="1">
    <source>
        <dbReference type="SMART" id="SM00955"/>
    </source>
</evidence>
<dbReference type="GO" id="GO:0000175">
    <property type="term" value="F:3'-5'-RNA exonuclease activity"/>
    <property type="evidence" value="ECO:0007669"/>
    <property type="project" value="TreeGrafter"/>
</dbReference>
<dbReference type="GO" id="GO:0006402">
    <property type="term" value="P:mRNA catabolic process"/>
    <property type="evidence" value="ECO:0007669"/>
    <property type="project" value="TreeGrafter"/>
</dbReference>
<dbReference type="AlphaFoldDB" id="A0A6C0KG88"/>
<proteinExistence type="predicted"/>